<dbReference type="RefSeq" id="XP_009030909.1">
    <property type="nucleotide sequence ID" value="XM_009032661.1"/>
</dbReference>
<dbReference type="eggNOG" id="KOG1025">
    <property type="taxonomic scope" value="Eukaryota"/>
</dbReference>
<dbReference type="Gene3D" id="2.10.220.10">
    <property type="entry name" value="Hormone Receptor, Insulin-like Growth Factor Receptor 1, Chain A, domain 2"/>
    <property type="match status" value="1"/>
</dbReference>
<dbReference type="STRING" id="6412.T1G7T2"/>
<dbReference type="AlphaFoldDB" id="T1G7T2"/>
<reference evidence="2 4" key="2">
    <citation type="journal article" date="2013" name="Nature">
        <title>Insights into bilaterian evolution from three spiralian genomes.</title>
        <authorList>
            <person name="Simakov O."/>
            <person name="Marletaz F."/>
            <person name="Cho S.J."/>
            <person name="Edsinger-Gonzales E."/>
            <person name="Havlak P."/>
            <person name="Hellsten U."/>
            <person name="Kuo D.H."/>
            <person name="Larsson T."/>
            <person name="Lv J."/>
            <person name="Arendt D."/>
            <person name="Savage R."/>
            <person name="Osoegawa K."/>
            <person name="de Jong P."/>
            <person name="Grimwood J."/>
            <person name="Chapman J.A."/>
            <person name="Shapiro H."/>
            <person name="Aerts A."/>
            <person name="Otillar R.P."/>
            <person name="Terry A.Y."/>
            <person name="Boore J.L."/>
            <person name="Grigoriev I.V."/>
            <person name="Lindberg D.R."/>
            <person name="Seaver E.C."/>
            <person name="Weisblat D.A."/>
            <person name="Putnam N.H."/>
            <person name="Rokhsar D.S."/>
        </authorList>
    </citation>
    <scope>NUCLEOTIDE SEQUENCE</scope>
</reference>
<dbReference type="Pfam" id="PF00757">
    <property type="entry name" value="Furin-like"/>
    <property type="match status" value="1"/>
</dbReference>
<sequence length="89" mass="10043">KVVCDPECATGCVPNKPSQCCSKDCAAGCTGQFDRCEKCRFYNNSGTCVVKCPPHYDYNQHTMKYERTDNGKYAYLFECVEECPGRYSP</sequence>
<evidence type="ECO:0000259" key="1">
    <source>
        <dbReference type="Pfam" id="PF00757"/>
    </source>
</evidence>
<protein>
    <recommendedName>
        <fullName evidence="1">Furin-like cysteine-rich domain-containing protein</fullName>
    </recommendedName>
</protein>
<dbReference type="GeneID" id="20217129"/>
<dbReference type="KEGG" id="hro:HELRODRAFT_90592"/>
<dbReference type="InParanoid" id="T1G7T2"/>
<evidence type="ECO:0000313" key="4">
    <source>
        <dbReference type="Proteomes" id="UP000015101"/>
    </source>
</evidence>
<evidence type="ECO:0000313" key="2">
    <source>
        <dbReference type="EMBL" id="ESN90992.1"/>
    </source>
</evidence>
<dbReference type="CTD" id="20217129"/>
<name>T1G7T2_HELRO</name>
<reference evidence="3" key="3">
    <citation type="submission" date="2015-06" db="UniProtKB">
        <authorList>
            <consortium name="EnsemblMetazoa"/>
        </authorList>
    </citation>
    <scope>IDENTIFICATION</scope>
</reference>
<dbReference type="Proteomes" id="UP000015101">
    <property type="component" value="Unassembled WGS sequence"/>
</dbReference>
<organism evidence="3 4">
    <name type="scientific">Helobdella robusta</name>
    <name type="common">Californian leech</name>
    <dbReference type="NCBI Taxonomy" id="6412"/>
    <lineage>
        <taxon>Eukaryota</taxon>
        <taxon>Metazoa</taxon>
        <taxon>Spiralia</taxon>
        <taxon>Lophotrochozoa</taxon>
        <taxon>Annelida</taxon>
        <taxon>Clitellata</taxon>
        <taxon>Hirudinea</taxon>
        <taxon>Rhynchobdellida</taxon>
        <taxon>Glossiphoniidae</taxon>
        <taxon>Helobdella</taxon>
    </lineage>
</organism>
<feature type="domain" description="Furin-like cysteine-rich" evidence="1">
    <location>
        <begin position="3"/>
        <end position="84"/>
    </location>
</feature>
<proteinExistence type="predicted"/>
<keyword evidence="4" id="KW-1185">Reference proteome</keyword>
<dbReference type="SUPFAM" id="SSF57184">
    <property type="entry name" value="Growth factor receptor domain"/>
    <property type="match status" value="1"/>
</dbReference>
<accession>T1G7T2</accession>
<dbReference type="InterPro" id="IPR009030">
    <property type="entry name" value="Growth_fac_rcpt_cys_sf"/>
</dbReference>
<dbReference type="HOGENOM" id="CLU_2596916_0_0_1"/>
<dbReference type="EMBL" id="AMQM01008211">
    <property type="status" value="NOT_ANNOTATED_CDS"/>
    <property type="molecule type" value="Genomic_DNA"/>
</dbReference>
<gene>
    <name evidence="3" type="primary">20217129</name>
    <name evidence="2" type="ORF">HELRODRAFT_90592</name>
</gene>
<dbReference type="InterPro" id="IPR006211">
    <property type="entry name" value="Furin-like_Cys-rich_dom"/>
</dbReference>
<dbReference type="EnsemblMetazoa" id="HelroT90592">
    <property type="protein sequence ID" value="HelroP90592"/>
    <property type="gene ID" value="HelroG90592"/>
</dbReference>
<dbReference type="EMBL" id="KB097736">
    <property type="protein sequence ID" value="ESN90992.1"/>
    <property type="molecule type" value="Genomic_DNA"/>
</dbReference>
<evidence type="ECO:0000313" key="3">
    <source>
        <dbReference type="EnsemblMetazoa" id="HelroP90592"/>
    </source>
</evidence>
<reference evidence="4" key="1">
    <citation type="submission" date="2012-12" db="EMBL/GenBank/DDBJ databases">
        <authorList>
            <person name="Hellsten U."/>
            <person name="Grimwood J."/>
            <person name="Chapman J.A."/>
            <person name="Shapiro H."/>
            <person name="Aerts A."/>
            <person name="Otillar R.P."/>
            <person name="Terry A.Y."/>
            <person name="Boore J.L."/>
            <person name="Simakov O."/>
            <person name="Marletaz F."/>
            <person name="Cho S.-J."/>
            <person name="Edsinger-Gonzales E."/>
            <person name="Havlak P."/>
            <person name="Kuo D.-H."/>
            <person name="Larsson T."/>
            <person name="Lv J."/>
            <person name="Arendt D."/>
            <person name="Savage R."/>
            <person name="Osoegawa K."/>
            <person name="de Jong P."/>
            <person name="Lindberg D.R."/>
            <person name="Seaver E.C."/>
            <person name="Weisblat D.A."/>
            <person name="Putnam N.H."/>
            <person name="Grigoriev I.V."/>
            <person name="Rokhsar D.S."/>
        </authorList>
    </citation>
    <scope>NUCLEOTIDE SEQUENCE</scope>
</reference>